<evidence type="ECO:0000313" key="1">
    <source>
        <dbReference type="EMBL" id="JAB61267.1"/>
    </source>
</evidence>
<name>V5GI06_ANOGL</name>
<sequence>ESKSGDLLMVINKENGNAIEEIRKKVEEEKDIRTELIGARKERTLYIKEIDGITTREEVVERLSKELEVDSMDCKVGELRPFFGKNQAVTVTLEESKARKLVEKG</sequence>
<reference evidence="1" key="1">
    <citation type="submission" date="2013-07" db="EMBL/GenBank/DDBJ databases">
        <title>Midgut Transcriptome Profiling of Anoplphora glabripennis, a Lignocellulose Degrading, Wood-Boring Cerambycid.</title>
        <authorList>
            <person name="Scully E.D."/>
            <person name="Hoover K."/>
            <person name="Carlson J.E."/>
            <person name="Tien M."/>
            <person name="Geib S.M."/>
        </authorList>
    </citation>
    <scope>NUCLEOTIDE SEQUENCE</scope>
</reference>
<proteinExistence type="predicted"/>
<feature type="non-terminal residue" evidence="1">
    <location>
        <position position="105"/>
    </location>
</feature>
<organism evidence="1">
    <name type="scientific">Anoplophora glabripennis</name>
    <name type="common">Asian longhorn beetle</name>
    <name type="synonym">Anoplophora nobilis</name>
    <dbReference type="NCBI Taxonomy" id="217634"/>
    <lineage>
        <taxon>Eukaryota</taxon>
        <taxon>Metazoa</taxon>
        <taxon>Ecdysozoa</taxon>
        <taxon>Arthropoda</taxon>
        <taxon>Hexapoda</taxon>
        <taxon>Insecta</taxon>
        <taxon>Pterygota</taxon>
        <taxon>Neoptera</taxon>
        <taxon>Endopterygota</taxon>
        <taxon>Coleoptera</taxon>
        <taxon>Polyphaga</taxon>
        <taxon>Cucujiformia</taxon>
        <taxon>Chrysomeloidea</taxon>
        <taxon>Cerambycidae</taxon>
        <taxon>Lamiinae</taxon>
        <taxon>Lamiini</taxon>
        <taxon>Anoplophora</taxon>
    </lineage>
</organism>
<accession>V5GI06</accession>
<dbReference type="AlphaFoldDB" id="V5GI06"/>
<feature type="non-terminal residue" evidence="1">
    <location>
        <position position="1"/>
    </location>
</feature>
<dbReference type="EMBL" id="GALX01007199">
    <property type="protein sequence ID" value="JAB61267.1"/>
    <property type="molecule type" value="Transcribed_RNA"/>
</dbReference>
<protein>
    <submittedName>
        <fullName evidence="1">Uncharacterized protein</fullName>
    </submittedName>
</protein>